<sequence>MLEQVDKGSLIFKYHARTNFRSQVIESTTVQLLIVQVISSSPTL</sequence>
<dbReference type="AlphaFoldDB" id="A0A2P2LG27"/>
<dbReference type="EMBL" id="GGEC01036396">
    <property type="protein sequence ID" value="MBX16880.1"/>
    <property type="molecule type" value="Transcribed_RNA"/>
</dbReference>
<organism evidence="1">
    <name type="scientific">Rhizophora mucronata</name>
    <name type="common">Asiatic mangrove</name>
    <dbReference type="NCBI Taxonomy" id="61149"/>
    <lineage>
        <taxon>Eukaryota</taxon>
        <taxon>Viridiplantae</taxon>
        <taxon>Streptophyta</taxon>
        <taxon>Embryophyta</taxon>
        <taxon>Tracheophyta</taxon>
        <taxon>Spermatophyta</taxon>
        <taxon>Magnoliopsida</taxon>
        <taxon>eudicotyledons</taxon>
        <taxon>Gunneridae</taxon>
        <taxon>Pentapetalae</taxon>
        <taxon>rosids</taxon>
        <taxon>fabids</taxon>
        <taxon>Malpighiales</taxon>
        <taxon>Rhizophoraceae</taxon>
        <taxon>Rhizophora</taxon>
    </lineage>
</organism>
<protein>
    <submittedName>
        <fullName evidence="1">Uncharacterized protein</fullName>
    </submittedName>
</protein>
<evidence type="ECO:0000313" key="1">
    <source>
        <dbReference type="EMBL" id="MBX16880.1"/>
    </source>
</evidence>
<name>A0A2P2LG27_RHIMU</name>
<accession>A0A2P2LG27</accession>
<proteinExistence type="predicted"/>
<reference evidence="1" key="1">
    <citation type="submission" date="2018-02" db="EMBL/GenBank/DDBJ databases">
        <title>Rhizophora mucronata_Transcriptome.</title>
        <authorList>
            <person name="Meera S.P."/>
            <person name="Sreeshan A."/>
            <person name="Augustine A."/>
        </authorList>
    </citation>
    <scope>NUCLEOTIDE SEQUENCE</scope>
    <source>
        <tissue evidence="1">Leaf</tissue>
    </source>
</reference>